<dbReference type="PROSITE" id="PS51257">
    <property type="entry name" value="PROKAR_LIPOPROTEIN"/>
    <property type="match status" value="1"/>
</dbReference>
<keyword evidence="3" id="KW-1185">Reference proteome</keyword>
<evidence type="ECO:0000313" key="2">
    <source>
        <dbReference type="EMBL" id="GIG08788.1"/>
    </source>
</evidence>
<protein>
    <recommendedName>
        <fullName evidence="4">Lipoprotein</fullName>
    </recommendedName>
</protein>
<name>A0A8J3KYZ2_9ACTN</name>
<dbReference type="Proteomes" id="UP000630887">
    <property type="component" value="Unassembled WGS sequence"/>
</dbReference>
<comment type="caution">
    <text evidence="2">The sequence shown here is derived from an EMBL/GenBank/DDBJ whole genome shotgun (WGS) entry which is preliminary data.</text>
</comment>
<evidence type="ECO:0000256" key="1">
    <source>
        <dbReference type="SAM" id="SignalP"/>
    </source>
</evidence>
<evidence type="ECO:0008006" key="4">
    <source>
        <dbReference type="Google" id="ProtNLM"/>
    </source>
</evidence>
<evidence type="ECO:0000313" key="3">
    <source>
        <dbReference type="Proteomes" id="UP000630887"/>
    </source>
</evidence>
<sequence length="301" mass="32126">MNPPLRRLARGVAGAVVFALLGTAAGCAQEDPAAGQGAPPIGALLPVGDLRTFSLPLDPYLIGPDQTRPISQATEALARSCMLRFGFDMPPSPVIPAPYTRHERRYGLIDAAAAAVDGYRPSKAIAAGGRKPERAPFSAAAQAVVTGNGPKVHNGLAVPDGGCMGEARRRLEEGIGKVSQPDLAEQLSRDSYARSQEDDRVVQAFGRWSECMSRAGFDYTDPHQAINDPGWQGDRPGEREIATALADARCKKEVDLVAIWATVETAYQQQAVQRHGEALREIAQALQTRLTNAARIVVELG</sequence>
<gene>
    <name evidence="2" type="ORF">Cco03nite_54880</name>
</gene>
<proteinExistence type="predicted"/>
<feature type="signal peptide" evidence="1">
    <location>
        <begin position="1"/>
        <end position="28"/>
    </location>
</feature>
<dbReference type="EMBL" id="BONI01000053">
    <property type="protein sequence ID" value="GIG08788.1"/>
    <property type="molecule type" value="Genomic_DNA"/>
</dbReference>
<keyword evidence="1" id="KW-0732">Signal</keyword>
<dbReference type="RefSeq" id="WP_203695098.1">
    <property type="nucleotide sequence ID" value="NZ_BAAALC010000020.1"/>
</dbReference>
<dbReference type="AlphaFoldDB" id="A0A8J3KYZ2"/>
<reference evidence="2 3" key="1">
    <citation type="submission" date="2021-01" db="EMBL/GenBank/DDBJ databases">
        <title>Whole genome shotgun sequence of Catellatospora coxensis NBRC 107359.</title>
        <authorList>
            <person name="Komaki H."/>
            <person name="Tamura T."/>
        </authorList>
    </citation>
    <scope>NUCLEOTIDE SEQUENCE [LARGE SCALE GENOMIC DNA]</scope>
    <source>
        <strain evidence="2 3">NBRC 107359</strain>
    </source>
</reference>
<feature type="chain" id="PRO_5038563003" description="Lipoprotein" evidence="1">
    <location>
        <begin position="29"/>
        <end position="301"/>
    </location>
</feature>
<accession>A0A8J3KYZ2</accession>
<organism evidence="2 3">
    <name type="scientific">Catellatospora coxensis</name>
    <dbReference type="NCBI Taxonomy" id="310354"/>
    <lineage>
        <taxon>Bacteria</taxon>
        <taxon>Bacillati</taxon>
        <taxon>Actinomycetota</taxon>
        <taxon>Actinomycetes</taxon>
        <taxon>Micromonosporales</taxon>
        <taxon>Micromonosporaceae</taxon>
        <taxon>Catellatospora</taxon>
    </lineage>
</organism>